<dbReference type="GO" id="GO:0003677">
    <property type="term" value="F:DNA binding"/>
    <property type="evidence" value="ECO:0007669"/>
    <property type="project" value="UniProtKB-KW"/>
</dbReference>
<dbReference type="InterPro" id="IPR006119">
    <property type="entry name" value="Resolv_N"/>
</dbReference>
<dbReference type="InterPro" id="IPR050639">
    <property type="entry name" value="SSR_resolvase"/>
</dbReference>
<dbReference type="Pfam" id="PF00239">
    <property type="entry name" value="Resolvase"/>
    <property type="match status" value="1"/>
</dbReference>
<reference evidence="6 7" key="1">
    <citation type="submission" date="2016-02" db="EMBL/GenBank/DDBJ databases">
        <title>Complete genome sequence of Halocynthiibacter arcticus PAMC 20958t from arctic marine sediment.</title>
        <authorList>
            <person name="Lee Y.M."/>
            <person name="Baek K."/>
            <person name="Lee H.K."/>
            <person name="Shin S.C."/>
        </authorList>
    </citation>
    <scope>NUCLEOTIDE SEQUENCE [LARGE SCALE GENOMIC DNA]</scope>
    <source>
        <strain evidence="6">PAMC 20958</strain>
    </source>
</reference>
<dbReference type="SUPFAM" id="SSF53041">
    <property type="entry name" value="Resolvase-like"/>
    <property type="match status" value="1"/>
</dbReference>
<keyword evidence="3" id="KW-0175">Coiled coil</keyword>
<evidence type="ECO:0000313" key="7">
    <source>
        <dbReference type="Proteomes" id="UP000070371"/>
    </source>
</evidence>
<dbReference type="PANTHER" id="PTHR30461">
    <property type="entry name" value="DNA-INVERTASE FROM LAMBDOID PROPHAGE"/>
    <property type="match status" value="1"/>
</dbReference>
<evidence type="ECO:0000313" key="6">
    <source>
        <dbReference type="EMBL" id="AML51468.1"/>
    </source>
</evidence>
<evidence type="ECO:0008006" key="8">
    <source>
        <dbReference type="Google" id="ProtNLM"/>
    </source>
</evidence>
<dbReference type="KEGG" id="hat:RC74_09550"/>
<dbReference type="Pfam" id="PF13408">
    <property type="entry name" value="Zn_ribbon_recom"/>
    <property type="match status" value="1"/>
</dbReference>
<organism evidence="6 7">
    <name type="scientific">Falsihalocynthiibacter arcticus</name>
    <dbReference type="NCBI Taxonomy" id="1579316"/>
    <lineage>
        <taxon>Bacteria</taxon>
        <taxon>Pseudomonadati</taxon>
        <taxon>Pseudomonadota</taxon>
        <taxon>Alphaproteobacteria</taxon>
        <taxon>Rhodobacterales</taxon>
        <taxon>Roseobacteraceae</taxon>
        <taxon>Falsihalocynthiibacter</taxon>
    </lineage>
</organism>
<dbReference type="InterPro" id="IPR038109">
    <property type="entry name" value="DNA_bind_recomb_sf"/>
</dbReference>
<dbReference type="InterPro" id="IPR025827">
    <property type="entry name" value="Zn_ribbon_recom_dom"/>
</dbReference>
<evidence type="ECO:0000259" key="4">
    <source>
        <dbReference type="PROSITE" id="PS51736"/>
    </source>
</evidence>
<dbReference type="PANTHER" id="PTHR30461:SF2">
    <property type="entry name" value="SERINE RECOMBINASE PINE-RELATED"/>
    <property type="match status" value="1"/>
</dbReference>
<keyword evidence="1" id="KW-0238">DNA-binding</keyword>
<dbReference type="PROSITE" id="PS51736">
    <property type="entry name" value="RECOMBINASES_3"/>
    <property type="match status" value="1"/>
</dbReference>
<dbReference type="Gene3D" id="3.90.1750.20">
    <property type="entry name" value="Putative Large Serine Recombinase, Chain B, Domain 2"/>
    <property type="match status" value="1"/>
</dbReference>
<dbReference type="AlphaFoldDB" id="A0A126UZH0"/>
<dbReference type="Gene3D" id="3.40.50.1390">
    <property type="entry name" value="Resolvase, N-terminal catalytic domain"/>
    <property type="match status" value="1"/>
</dbReference>
<dbReference type="InterPro" id="IPR011109">
    <property type="entry name" value="DNA_bind_recombinase_dom"/>
</dbReference>
<evidence type="ECO:0000256" key="2">
    <source>
        <dbReference type="ARBA" id="ARBA00023172"/>
    </source>
</evidence>
<evidence type="ECO:0000259" key="5">
    <source>
        <dbReference type="PROSITE" id="PS51737"/>
    </source>
</evidence>
<accession>A0A126UZH0</accession>
<dbReference type="Proteomes" id="UP000070371">
    <property type="component" value="Chromosome"/>
</dbReference>
<feature type="domain" description="Resolvase/invertase-type recombinase catalytic" evidence="4">
    <location>
        <begin position="6"/>
        <end position="165"/>
    </location>
</feature>
<keyword evidence="7" id="KW-1185">Reference proteome</keyword>
<evidence type="ECO:0000256" key="3">
    <source>
        <dbReference type="SAM" id="Coils"/>
    </source>
</evidence>
<feature type="domain" description="Recombinase" evidence="5">
    <location>
        <begin position="175"/>
        <end position="294"/>
    </location>
</feature>
<proteinExistence type="predicted"/>
<name>A0A126UZH0_9RHOB</name>
<evidence type="ECO:0000256" key="1">
    <source>
        <dbReference type="ARBA" id="ARBA00023125"/>
    </source>
</evidence>
<sequence length="586" mass="66564">MTQKIKAYSYLRISTATQKTGDGIRRQLEASERYASEHGYELVEAIQDVGVSGFQGKNSKEGAFAGFLSAIDQGKVEHGSLLIVESLDRLSRDGTTKAFSQFAGILSKGISIVTLMDNQVYTEESVNSNPGQIFTSLGIMIRANEESETKSKRVKAAWSKKRASINSKKMTTRIPAWLEMDDDRTKFLPKDKAVSSIEKIYDLCVNGMGIYSITRYMNENLQIHPPIARATRWNSSYISKILHNRAVLGHFQSNTVSRGKRTPVGDLLLDYYPAIVSEELFYLAQSALKDRRLGSAGRKGSSYSNLFTNLAYCSACGGTMTFRNKGKPPKGRNYLRCQNAIINNKCSKPAWNYSEFEESFYRFVQEVNFEDVLDSGPANQAENLENKKSSKIEKREQLRLSYDRLLDRLEKEFLPDVVINSLGERAQKYSDEIIAIQKDVDQLNNEIAKKIAQDIGRDQADFLTEYKNLTSNMPAGEVSVLRYQLHDTLKKSIDRISIFNGSTLLPWEVVSNIPSKLRRHLLKKGIETDSDLEDFFSTDYGQRVFDHSERFFIVRFRNGVERTVRPFFDQSMLMTSEKMAKLKTVK</sequence>
<dbReference type="CDD" id="cd00338">
    <property type="entry name" value="Ser_Recombinase"/>
    <property type="match status" value="1"/>
</dbReference>
<dbReference type="SMART" id="SM00857">
    <property type="entry name" value="Resolvase"/>
    <property type="match status" value="1"/>
</dbReference>
<protein>
    <recommendedName>
        <fullName evidence="8">Recombinase family protein</fullName>
    </recommendedName>
</protein>
<dbReference type="EMBL" id="CP014327">
    <property type="protein sequence ID" value="AML51468.1"/>
    <property type="molecule type" value="Genomic_DNA"/>
</dbReference>
<dbReference type="PROSITE" id="PS51737">
    <property type="entry name" value="RECOMBINASE_DNA_BIND"/>
    <property type="match status" value="1"/>
</dbReference>
<dbReference type="OrthoDB" id="9791494at2"/>
<dbReference type="RefSeq" id="WP_052274732.1">
    <property type="nucleotide sequence ID" value="NZ_CP014327.1"/>
</dbReference>
<keyword evidence="2" id="KW-0233">DNA recombination</keyword>
<dbReference type="Pfam" id="PF07508">
    <property type="entry name" value="Recombinase"/>
    <property type="match status" value="1"/>
</dbReference>
<dbReference type="InterPro" id="IPR036162">
    <property type="entry name" value="Resolvase-like_N_sf"/>
</dbReference>
<feature type="coiled-coil region" evidence="3">
    <location>
        <begin position="381"/>
        <end position="453"/>
    </location>
</feature>
<dbReference type="GO" id="GO:0000150">
    <property type="term" value="F:DNA strand exchange activity"/>
    <property type="evidence" value="ECO:0007669"/>
    <property type="project" value="InterPro"/>
</dbReference>
<gene>
    <name evidence="6" type="ORF">RC74_09550</name>
</gene>